<evidence type="ECO:0000313" key="1">
    <source>
        <dbReference type="EMBL" id="MBC2888782.1"/>
    </source>
</evidence>
<name>A0A842J9K2_9ACTN</name>
<accession>A0A842J9K2</accession>
<gene>
    <name evidence="1" type="ORF">H7313_05385</name>
</gene>
<dbReference type="Pfam" id="PF05973">
    <property type="entry name" value="Gp49"/>
    <property type="match status" value="1"/>
</dbReference>
<evidence type="ECO:0000313" key="2">
    <source>
        <dbReference type="Proteomes" id="UP000587396"/>
    </source>
</evidence>
<keyword evidence="2" id="KW-1185">Reference proteome</keyword>
<dbReference type="Proteomes" id="UP000587396">
    <property type="component" value="Unassembled WGS sequence"/>
</dbReference>
<protein>
    <submittedName>
        <fullName evidence="1">Type II toxin-antitoxin system RelE/ParE family toxin</fullName>
    </submittedName>
</protein>
<reference evidence="1 2" key="1">
    <citation type="submission" date="2020-08" db="EMBL/GenBank/DDBJ databases">
        <authorList>
            <person name="Liu C."/>
            <person name="Sun Q."/>
        </authorList>
    </citation>
    <scope>NUCLEOTIDE SEQUENCE [LARGE SCALE GENOMIC DNA]</scope>
    <source>
        <strain evidence="1 2">N22</strain>
    </source>
</reference>
<dbReference type="RefSeq" id="WP_185904696.1">
    <property type="nucleotide sequence ID" value="NZ_JACMSE010000002.1"/>
</dbReference>
<comment type="caution">
    <text evidence="1">The sequence shown here is derived from an EMBL/GenBank/DDBJ whole genome shotgun (WGS) entry which is preliminary data.</text>
</comment>
<dbReference type="AlphaFoldDB" id="A0A842J9K2"/>
<sequence>MNVEWYELPNGEMPARSYLDALDKKLRSKTLRTIAFLEEKGHLIGEPDSKYLEDGIFELRTTMGDNASRVLYFFCIGDKAVLTHGFKKKTQRTPRREIERAKRYRKDYLARNAKE</sequence>
<proteinExistence type="predicted"/>
<organism evidence="1 2">
    <name type="scientific">Gordonibacter massiliensis</name>
    <name type="common">ex Traore et al. 2017</name>
    <dbReference type="NCBI Taxonomy" id="1841863"/>
    <lineage>
        <taxon>Bacteria</taxon>
        <taxon>Bacillati</taxon>
        <taxon>Actinomycetota</taxon>
        <taxon>Coriobacteriia</taxon>
        <taxon>Eggerthellales</taxon>
        <taxon>Eggerthellaceae</taxon>
        <taxon>Gordonibacter</taxon>
    </lineage>
</organism>
<dbReference type="InterPro" id="IPR009241">
    <property type="entry name" value="HigB-like"/>
</dbReference>
<dbReference type="EMBL" id="JACMSE010000002">
    <property type="protein sequence ID" value="MBC2888782.1"/>
    <property type="molecule type" value="Genomic_DNA"/>
</dbReference>